<dbReference type="Proteomes" id="UP001500979">
    <property type="component" value="Unassembled WGS sequence"/>
</dbReference>
<proteinExistence type="predicted"/>
<accession>A0ABN3VFW0</accession>
<feature type="transmembrane region" description="Helical" evidence="1">
    <location>
        <begin position="7"/>
        <end position="24"/>
    </location>
</feature>
<comment type="caution">
    <text evidence="2">The sequence shown here is derived from an EMBL/GenBank/DDBJ whole genome shotgun (WGS) entry which is preliminary data.</text>
</comment>
<gene>
    <name evidence="2" type="ORF">GCM10010470_37710</name>
</gene>
<keyword evidence="1" id="KW-1133">Transmembrane helix</keyword>
<dbReference type="RefSeq" id="WP_344681489.1">
    <property type="nucleotide sequence ID" value="NZ_BAAAUX010000015.1"/>
</dbReference>
<sequence length="58" mass="6489">MSTLYEAILAVFLTGLTFIVLMRLPDFLDVLVERLRPREHAAVAGQAAAEDDQDDEKN</sequence>
<name>A0ABN3VFW0_9PSEU</name>
<organism evidence="2 3">
    <name type="scientific">Saccharopolyspora taberi</name>
    <dbReference type="NCBI Taxonomy" id="60895"/>
    <lineage>
        <taxon>Bacteria</taxon>
        <taxon>Bacillati</taxon>
        <taxon>Actinomycetota</taxon>
        <taxon>Actinomycetes</taxon>
        <taxon>Pseudonocardiales</taxon>
        <taxon>Pseudonocardiaceae</taxon>
        <taxon>Saccharopolyspora</taxon>
    </lineage>
</organism>
<keyword evidence="3" id="KW-1185">Reference proteome</keyword>
<evidence type="ECO:0000313" key="2">
    <source>
        <dbReference type="EMBL" id="GAA2798985.1"/>
    </source>
</evidence>
<evidence type="ECO:0000313" key="3">
    <source>
        <dbReference type="Proteomes" id="UP001500979"/>
    </source>
</evidence>
<evidence type="ECO:0000256" key="1">
    <source>
        <dbReference type="SAM" id="Phobius"/>
    </source>
</evidence>
<reference evidence="2 3" key="1">
    <citation type="journal article" date="2019" name="Int. J. Syst. Evol. Microbiol.">
        <title>The Global Catalogue of Microorganisms (GCM) 10K type strain sequencing project: providing services to taxonomists for standard genome sequencing and annotation.</title>
        <authorList>
            <consortium name="The Broad Institute Genomics Platform"/>
            <consortium name="The Broad Institute Genome Sequencing Center for Infectious Disease"/>
            <person name="Wu L."/>
            <person name="Ma J."/>
        </authorList>
    </citation>
    <scope>NUCLEOTIDE SEQUENCE [LARGE SCALE GENOMIC DNA]</scope>
    <source>
        <strain evidence="2 3">JCM 9383</strain>
    </source>
</reference>
<dbReference type="EMBL" id="BAAAUX010000015">
    <property type="protein sequence ID" value="GAA2798985.1"/>
    <property type="molecule type" value="Genomic_DNA"/>
</dbReference>
<keyword evidence="1" id="KW-0472">Membrane</keyword>
<protein>
    <submittedName>
        <fullName evidence="2">Uncharacterized protein</fullName>
    </submittedName>
</protein>
<keyword evidence="1" id="KW-0812">Transmembrane</keyword>